<evidence type="ECO:0000259" key="5">
    <source>
        <dbReference type="SMART" id="SM00646"/>
    </source>
</evidence>
<dbReference type="Proteomes" id="UP000254737">
    <property type="component" value="Unassembled WGS sequence"/>
</dbReference>
<dbReference type="GO" id="GO:0008745">
    <property type="term" value="F:N-acetylmuramoyl-L-alanine amidase activity"/>
    <property type="evidence" value="ECO:0007669"/>
    <property type="project" value="UniProtKB-EC"/>
</dbReference>
<sequence length="205" mass="23056">MKKLFQIFCLILTTGLFAQTNFIKNKTSSTKRVILLDAGHGGTDTGVKKDEFQEKDIALKIAEIIQQKNPFTDVDFVLLRKGDEQIINTSRAKMINEIKPDLVLSIHANYNVKDSKKGTEIHLSPLNPTFEECKILGEKIGKSISSLGFENLGIVETNSKILRDSQVPIIMIEIGYLTNDDDRKILTNESNYPKIADKIFEALKN</sequence>
<dbReference type="STRING" id="343874.GCA_000805695_01814"/>
<proteinExistence type="predicted"/>
<gene>
    <name evidence="6" type="primary">cwlC</name>
    <name evidence="6" type="ORF">NCTC13456_01512</name>
</gene>
<dbReference type="PANTHER" id="PTHR30404">
    <property type="entry name" value="N-ACETYLMURAMOYL-L-ALANINE AMIDASE"/>
    <property type="match status" value="1"/>
</dbReference>
<organism evidence="6 7">
    <name type="scientific">Empedobacter falsenii</name>
    <dbReference type="NCBI Taxonomy" id="343874"/>
    <lineage>
        <taxon>Bacteria</taxon>
        <taxon>Pseudomonadati</taxon>
        <taxon>Bacteroidota</taxon>
        <taxon>Flavobacteriia</taxon>
        <taxon>Flavobacteriales</taxon>
        <taxon>Weeksellaceae</taxon>
        <taxon>Empedobacter</taxon>
    </lineage>
</organism>
<dbReference type="RefSeq" id="WP_114999761.1">
    <property type="nucleotide sequence ID" value="NZ_UFXS01000001.1"/>
</dbReference>
<dbReference type="InterPro" id="IPR050695">
    <property type="entry name" value="N-acetylmuramoyl_amidase_3"/>
</dbReference>
<dbReference type="SUPFAM" id="SSF53187">
    <property type="entry name" value="Zn-dependent exopeptidases"/>
    <property type="match status" value="1"/>
</dbReference>
<dbReference type="EC" id="3.5.1.28" evidence="2"/>
<dbReference type="GO" id="GO:0009253">
    <property type="term" value="P:peptidoglycan catabolic process"/>
    <property type="evidence" value="ECO:0007669"/>
    <property type="project" value="InterPro"/>
</dbReference>
<comment type="catalytic activity">
    <reaction evidence="1">
        <text>Hydrolyzes the link between N-acetylmuramoyl residues and L-amino acid residues in certain cell-wall glycopeptides.</text>
        <dbReference type="EC" id="3.5.1.28"/>
    </reaction>
</comment>
<feature type="signal peptide" evidence="4">
    <location>
        <begin position="1"/>
        <end position="18"/>
    </location>
</feature>
<dbReference type="GO" id="GO:0030288">
    <property type="term" value="C:outer membrane-bounded periplasmic space"/>
    <property type="evidence" value="ECO:0007669"/>
    <property type="project" value="TreeGrafter"/>
</dbReference>
<dbReference type="EMBL" id="UFXS01000001">
    <property type="protein sequence ID" value="STD55391.1"/>
    <property type="molecule type" value="Genomic_DNA"/>
</dbReference>
<evidence type="ECO:0000256" key="4">
    <source>
        <dbReference type="SAM" id="SignalP"/>
    </source>
</evidence>
<reference evidence="6 7" key="1">
    <citation type="submission" date="2018-06" db="EMBL/GenBank/DDBJ databases">
        <authorList>
            <consortium name="Pathogen Informatics"/>
            <person name="Doyle S."/>
        </authorList>
    </citation>
    <scope>NUCLEOTIDE SEQUENCE [LARGE SCALE GENOMIC DNA]</scope>
    <source>
        <strain evidence="6 7">NCTC13456</strain>
    </source>
</reference>
<dbReference type="PANTHER" id="PTHR30404:SF0">
    <property type="entry name" value="N-ACETYLMURAMOYL-L-ALANINE AMIDASE AMIC"/>
    <property type="match status" value="1"/>
</dbReference>
<keyword evidence="3 6" id="KW-0378">Hydrolase</keyword>
<evidence type="ECO:0000256" key="2">
    <source>
        <dbReference type="ARBA" id="ARBA00011901"/>
    </source>
</evidence>
<name>A0A376G5S8_9FLAO</name>
<dbReference type="Gene3D" id="3.40.630.40">
    <property type="entry name" value="Zn-dependent exopeptidases"/>
    <property type="match status" value="1"/>
</dbReference>
<dbReference type="Pfam" id="PF01520">
    <property type="entry name" value="Amidase_3"/>
    <property type="match status" value="1"/>
</dbReference>
<dbReference type="InterPro" id="IPR002508">
    <property type="entry name" value="MurNAc-LAA_cat"/>
</dbReference>
<evidence type="ECO:0000256" key="1">
    <source>
        <dbReference type="ARBA" id="ARBA00001561"/>
    </source>
</evidence>
<accession>A0A376G5S8</accession>
<protein>
    <recommendedName>
        <fullName evidence="2">N-acetylmuramoyl-L-alanine amidase</fullName>
        <ecNumber evidence="2">3.5.1.28</ecNumber>
    </recommendedName>
</protein>
<feature type="chain" id="PRO_5017061582" description="N-acetylmuramoyl-L-alanine amidase" evidence="4">
    <location>
        <begin position="19"/>
        <end position="205"/>
    </location>
</feature>
<evidence type="ECO:0000313" key="7">
    <source>
        <dbReference type="Proteomes" id="UP000254737"/>
    </source>
</evidence>
<dbReference type="CDD" id="cd02696">
    <property type="entry name" value="MurNAc-LAA"/>
    <property type="match status" value="1"/>
</dbReference>
<keyword evidence="4" id="KW-0732">Signal</keyword>
<feature type="domain" description="MurNAc-LAA" evidence="5">
    <location>
        <begin position="92"/>
        <end position="204"/>
    </location>
</feature>
<dbReference type="SMART" id="SM00646">
    <property type="entry name" value="Ami_3"/>
    <property type="match status" value="1"/>
</dbReference>
<dbReference type="AlphaFoldDB" id="A0A376G5S8"/>
<evidence type="ECO:0000256" key="3">
    <source>
        <dbReference type="ARBA" id="ARBA00022801"/>
    </source>
</evidence>
<evidence type="ECO:0000313" key="6">
    <source>
        <dbReference type="EMBL" id="STD55391.1"/>
    </source>
</evidence>